<dbReference type="Proteomes" id="UP000612893">
    <property type="component" value="Unassembled WGS sequence"/>
</dbReference>
<sequence>MLVGQTNGTHQVLKFDGSGNLLATYSPAVGPGGTDWIDLGGDQCTLYYTSGGTLVKRFNVCTNSQMSHRGRCLGGVLYVGFVVGVERCWLVTRMQSMTAWPCKAVAYIVSGFGGCRSSRFGSDLRRGREPRPLLLLQWCPRSRRGQRRRGG</sequence>
<dbReference type="EMBL" id="JAEKNR010000120">
    <property type="protein sequence ID" value="MBJ7598661.1"/>
    <property type="molecule type" value="Genomic_DNA"/>
</dbReference>
<comment type="caution">
    <text evidence="1">The sequence shown here is derived from an EMBL/GenBank/DDBJ whole genome shotgun (WGS) entry which is preliminary data.</text>
</comment>
<dbReference type="AlphaFoldDB" id="A0A934JZA9"/>
<gene>
    <name evidence="1" type="ORF">JF922_11330</name>
</gene>
<proteinExistence type="predicted"/>
<organism evidence="1 2">
    <name type="scientific">Candidatus Nephthysia bennettiae</name>
    <dbReference type="NCBI Taxonomy" id="3127016"/>
    <lineage>
        <taxon>Bacteria</taxon>
        <taxon>Bacillati</taxon>
        <taxon>Candidatus Dormiibacterota</taxon>
        <taxon>Candidatus Dormibacteria</taxon>
        <taxon>Candidatus Dormibacterales</taxon>
        <taxon>Candidatus Dormibacteraceae</taxon>
        <taxon>Candidatus Nephthysia</taxon>
    </lineage>
</organism>
<protein>
    <submittedName>
        <fullName evidence="1">Uncharacterized protein</fullName>
    </submittedName>
</protein>
<keyword evidence="2" id="KW-1185">Reference proteome</keyword>
<accession>A0A934JZA9</accession>
<evidence type="ECO:0000313" key="1">
    <source>
        <dbReference type="EMBL" id="MBJ7598661.1"/>
    </source>
</evidence>
<reference evidence="1" key="1">
    <citation type="submission" date="2020-10" db="EMBL/GenBank/DDBJ databases">
        <title>Ca. Dormibacterota MAGs.</title>
        <authorList>
            <person name="Montgomery K."/>
        </authorList>
    </citation>
    <scope>NUCLEOTIDE SEQUENCE [LARGE SCALE GENOMIC DNA]</scope>
    <source>
        <strain evidence="1">SC8812_S17_10</strain>
    </source>
</reference>
<name>A0A934JZA9_9BACT</name>
<evidence type="ECO:0000313" key="2">
    <source>
        <dbReference type="Proteomes" id="UP000612893"/>
    </source>
</evidence>